<evidence type="ECO:0000256" key="10">
    <source>
        <dbReference type="RuleBase" id="RU003879"/>
    </source>
</evidence>
<sequence length="154" mass="17030">MNSGNGSNGMRGRSSRLLSEINVTPFVDVMLVLLIIFMVTAPMMIHGVKVEAPETSHEKIDVEPEALIVSVDEDRQVFINKYQLAPDELKERLPEIIDINTAGEVYLKADKSLPYGFVMFIMAQIRDAGIEKIGMVTEPGKGPVNDAINPDENE</sequence>
<dbReference type="GO" id="GO:0015031">
    <property type="term" value="P:protein transport"/>
    <property type="evidence" value="ECO:0007669"/>
    <property type="project" value="UniProtKB-KW"/>
</dbReference>
<dbReference type="AlphaFoldDB" id="A0A317T568"/>
<evidence type="ECO:0000256" key="4">
    <source>
        <dbReference type="ARBA" id="ARBA00022475"/>
    </source>
</evidence>
<keyword evidence="7 10" id="KW-0653">Protein transport</keyword>
<accession>A0A317T568</accession>
<evidence type="ECO:0000256" key="1">
    <source>
        <dbReference type="ARBA" id="ARBA00004249"/>
    </source>
</evidence>
<dbReference type="PANTHER" id="PTHR30558">
    <property type="entry name" value="EXBD MEMBRANE COMPONENT OF PMF-DRIVEN MACROMOLECULE IMPORT SYSTEM"/>
    <property type="match status" value="1"/>
</dbReference>
<dbReference type="GO" id="GO:0005886">
    <property type="term" value="C:plasma membrane"/>
    <property type="evidence" value="ECO:0007669"/>
    <property type="project" value="UniProtKB-SubCell"/>
</dbReference>
<feature type="transmembrane region" description="Helical" evidence="11">
    <location>
        <begin position="21"/>
        <end position="45"/>
    </location>
</feature>
<dbReference type="GO" id="GO:0022857">
    <property type="term" value="F:transmembrane transporter activity"/>
    <property type="evidence" value="ECO:0007669"/>
    <property type="project" value="InterPro"/>
</dbReference>
<dbReference type="Pfam" id="PF02472">
    <property type="entry name" value="ExbD"/>
    <property type="match status" value="1"/>
</dbReference>
<keyword evidence="5" id="KW-0997">Cell inner membrane</keyword>
<keyword evidence="3 10" id="KW-0813">Transport</keyword>
<dbReference type="OrthoDB" id="9798629at2"/>
<comment type="subcellular location">
    <subcellularLocation>
        <location evidence="1">Cell inner membrane</location>
        <topology evidence="1">Single-pass type II membrane protein</topology>
    </subcellularLocation>
    <subcellularLocation>
        <location evidence="10">Cell membrane</location>
        <topology evidence="10">Single-pass type II membrane protein</topology>
    </subcellularLocation>
</comment>
<keyword evidence="13" id="KW-1185">Reference proteome</keyword>
<dbReference type="Proteomes" id="UP000246278">
    <property type="component" value="Unassembled WGS sequence"/>
</dbReference>
<organism evidence="12 13">
    <name type="scientific">Prosthecochloris marina</name>
    <dbReference type="NCBI Taxonomy" id="2017681"/>
    <lineage>
        <taxon>Bacteria</taxon>
        <taxon>Pseudomonadati</taxon>
        <taxon>Chlorobiota</taxon>
        <taxon>Chlorobiia</taxon>
        <taxon>Chlorobiales</taxon>
        <taxon>Chlorobiaceae</taxon>
        <taxon>Prosthecochloris</taxon>
    </lineage>
</organism>
<evidence type="ECO:0000256" key="8">
    <source>
        <dbReference type="ARBA" id="ARBA00022989"/>
    </source>
</evidence>
<evidence type="ECO:0000256" key="11">
    <source>
        <dbReference type="SAM" id="Phobius"/>
    </source>
</evidence>
<evidence type="ECO:0000256" key="6">
    <source>
        <dbReference type="ARBA" id="ARBA00022692"/>
    </source>
</evidence>
<evidence type="ECO:0000313" key="12">
    <source>
        <dbReference type="EMBL" id="PWW81370.1"/>
    </source>
</evidence>
<evidence type="ECO:0000256" key="5">
    <source>
        <dbReference type="ARBA" id="ARBA00022519"/>
    </source>
</evidence>
<evidence type="ECO:0000256" key="3">
    <source>
        <dbReference type="ARBA" id="ARBA00022448"/>
    </source>
</evidence>
<keyword evidence="4" id="KW-1003">Cell membrane</keyword>
<comment type="similarity">
    <text evidence="2 10">Belongs to the ExbD/TolR family.</text>
</comment>
<name>A0A317T568_9CHLB</name>
<dbReference type="PANTHER" id="PTHR30558:SF12">
    <property type="entry name" value="BIOPOLYMER TRANSPORT PROTEIN EXBD"/>
    <property type="match status" value="1"/>
</dbReference>
<evidence type="ECO:0000256" key="2">
    <source>
        <dbReference type="ARBA" id="ARBA00005811"/>
    </source>
</evidence>
<comment type="caution">
    <text evidence="12">The sequence shown here is derived from an EMBL/GenBank/DDBJ whole genome shotgun (WGS) entry which is preliminary data.</text>
</comment>
<reference evidence="13" key="1">
    <citation type="submission" date="2017-10" db="EMBL/GenBank/DDBJ databases">
        <authorList>
            <person name="Gaisin V.A."/>
            <person name="Rysina M.S."/>
            <person name="Grouzdev D.S."/>
        </authorList>
    </citation>
    <scope>NUCLEOTIDE SEQUENCE [LARGE SCALE GENOMIC DNA]</scope>
    <source>
        <strain evidence="13">V1</strain>
    </source>
</reference>
<dbReference type="Gene3D" id="3.30.420.270">
    <property type="match status" value="1"/>
</dbReference>
<protein>
    <submittedName>
        <fullName evidence="12">Protein TolR</fullName>
    </submittedName>
</protein>
<gene>
    <name evidence="12" type="ORF">CR164_10050</name>
</gene>
<evidence type="ECO:0000256" key="7">
    <source>
        <dbReference type="ARBA" id="ARBA00022927"/>
    </source>
</evidence>
<keyword evidence="6 10" id="KW-0812">Transmembrane</keyword>
<dbReference type="InterPro" id="IPR003400">
    <property type="entry name" value="ExbD"/>
</dbReference>
<keyword evidence="8 11" id="KW-1133">Transmembrane helix</keyword>
<proteinExistence type="inferred from homology"/>
<evidence type="ECO:0000313" key="13">
    <source>
        <dbReference type="Proteomes" id="UP000246278"/>
    </source>
</evidence>
<keyword evidence="9 11" id="KW-0472">Membrane</keyword>
<dbReference type="EMBL" id="PDNZ01000007">
    <property type="protein sequence ID" value="PWW81370.1"/>
    <property type="molecule type" value="Genomic_DNA"/>
</dbReference>
<evidence type="ECO:0000256" key="9">
    <source>
        <dbReference type="ARBA" id="ARBA00023136"/>
    </source>
</evidence>
<dbReference type="RefSeq" id="WP_110023865.1">
    <property type="nucleotide sequence ID" value="NZ_PDNZ01000007.1"/>
</dbReference>